<organism evidence="11 12">
    <name type="scientific">Cyphellophora attinorum</name>
    <dbReference type="NCBI Taxonomy" id="1664694"/>
    <lineage>
        <taxon>Eukaryota</taxon>
        <taxon>Fungi</taxon>
        <taxon>Dikarya</taxon>
        <taxon>Ascomycota</taxon>
        <taxon>Pezizomycotina</taxon>
        <taxon>Eurotiomycetes</taxon>
        <taxon>Chaetothyriomycetidae</taxon>
        <taxon>Chaetothyriales</taxon>
        <taxon>Cyphellophoraceae</taxon>
        <taxon>Cyphellophora</taxon>
    </lineage>
</organism>
<dbReference type="Pfam" id="PF03980">
    <property type="entry name" value="Nnf1"/>
    <property type="match status" value="1"/>
</dbReference>
<dbReference type="GO" id="GO:0051301">
    <property type="term" value="P:cell division"/>
    <property type="evidence" value="ECO:0007669"/>
    <property type="project" value="UniProtKB-KW"/>
</dbReference>
<evidence type="ECO:0000256" key="2">
    <source>
        <dbReference type="ARBA" id="ARBA00004629"/>
    </source>
</evidence>
<evidence type="ECO:0000313" key="12">
    <source>
        <dbReference type="Proteomes" id="UP000038010"/>
    </source>
</evidence>
<dbReference type="EMBL" id="LFJN01000002">
    <property type="protein sequence ID" value="KPI45349.1"/>
    <property type="molecule type" value="Genomic_DNA"/>
</dbReference>
<keyword evidence="9" id="KW-0137">Centromere</keyword>
<dbReference type="PANTHER" id="PTHR15459">
    <property type="entry name" value="POLYAMINE-MODULATED FACTOR 1"/>
    <property type="match status" value="1"/>
</dbReference>
<keyword evidence="4" id="KW-0132">Cell division</keyword>
<dbReference type="GO" id="GO:0000444">
    <property type="term" value="C:MIS12/MIND type complex"/>
    <property type="evidence" value="ECO:0007669"/>
    <property type="project" value="InterPro"/>
</dbReference>
<evidence type="ECO:0000256" key="4">
    <source>
        <dbReference type="ARBA" id="ARBA00022618"/>
    </source>
</evidence>
<dbReference type="GO" id="GO:0007059">
    <property type="term" value="P:chromosome segregation"/>
    <property type="evidence" value="ECO:0007669"/>
    <property type="project" value="TreeGrafter"/>
</dbReference>
<protein>
    <recommendedName>
        <fullName evidence="13">MIND kinetochore complex component Nnf1</fullName>
    </recommendedName>
</protein>
<dbReference type="PANTHER" id="PTHR15459:SF3">
    <property type="entry name" value="POLYAMINE-MODULATED FACTOR 1"/>
    <property type="match status" value="1"/>
</dbReference>
<reference evidence="11 12" key="1">
    <citation type="submission" date="2015-06" db="EMBL/GenBank/DDBJ databases">
        <title>Draft genome of the ant-associated black yeast Phialophora attae CBS 131958.</title>
        <authorList>
            <person name="Moreno L.F."/>
            <person name="Stielow B.J."/>
            <person name="de Hoog S."/>
            <person name="Vicente V.A."/>
            <person name="Weiss V.A."/>
            <person name="de Vries M."/>
            <person name="Cruz L.M."/>
            <person name="Souza E.M."/>
        </authorList>
    </citation>
    <scope>NUCLEOTIDE SEQUENCE [LARGE SCALE GENOMIC DNA]</scope>
    <source>
        <strain evidence="11 12">CBS 131958</strain>
    </source>
</reference>
<evidence type="ECO:0000313" key="11">
    <source>
        <dbReference type="EMBL" id="KPI45349.1"/>
    </source>
</evidence>
<dbReference type="InterPro" id="IPR007128">
    <property type="entry name" value="PMF1/Nnf1"/>
</dbReference>
<sequence length="214" mass="23680">MSGQRGSNSPSPAPEAPVAAIPGPRATKLQEVFRLGLSSSLKANSYANFSTCFPTPATYCPTALEGVWKQLNTRLEEECTRDFEKILQERNVVEGLNQWDALIDDARRRKNRAVDGDEAPRALHTLSARELYAAHISPFLQQTSTELDEKLKVTQENNKQTMATIAEQRAEMEQLIGGLESVVKDLEGSIDALSSADGLKQDVWMMEQEVTATR</sequence>
<gene>
    <name evidence="11" type="ORF">AB675_2832</name>
</gene>
<evidence type="ECO:0000256" key="6">
    <source>
        <dbReference type="ARBA" id="ARBA00022838"/>
    </source>
</evidence>
<dbReference type="AlphaFoldDB" id="A0A0N0NRX6"/>
<dbReference type="Proteomes" id="UP000038010">
    <property type="component" value="Unassembled WGS sequence"/>
</dbReference>
<keyword evidence="6" id="KW-0995">Kinetochore</keyword>
<keyword evidence="7" id="KW-0539">Nucleus</keyword>
<keyword evidence="3" id="KW-0158">Chromosome</keyword>
<keyword evidence="8" id="KW-0131">Cell cycle</keyword>
<proteinExistence type="predicted"/>
<evidence type="ECO:0000256" key="10">
    <source>
        <dbReference type="SAM" id="MobiDB-lite"/>
    </source>
</evidence>
<dbReference type="RefSeq" id="XP_018005312.1">
    <property type="nucleotide sequence ID" value="XM_018142835.1"/>
</dbReference>
<evidence type="ECO:0000256" key="3">
    <source>
        <dbReference type="ARBA" id="ARBA00022454"/>
    </source>
</evidence>
<evidence type="ECO:0008006" key="13">
    <source>
        <dbReference type="Google" id="ProtNLM"/>
    </source>
</evidence>
<evidence type="ECO:0000256" key="7">
    <source>
        <dbReference type="ARBA" id="ARBA00023242"/>
    </source>
</evidence>
<feature type="region of interest" description="Disordered" evidence="10">
    <location>
        <begin position="1"/>
        <end position="22"/>
    </location>
</feature>
<keyword evidence="12" id="KW-1185">Reference proteome</keyword>
<name>A0A0N0NRX6_9EURO</name>
<evidence type="ECO:0000256" key="5">
    <source>
        <dbReference type="ARBA" id="ARBA00022776"/>
    </source>
</evidence>
<accession>A0A0N0NRX6</accession>
<dbReference type="VEuPathDB" id="FungiDB:AB675_2832"/>
<dbReference type="GeneID" id="28734715"/>
<keyword evidence="5" id="KW-0498">Mitosis</keyword>
<dbReference type="GO" id="GO:0005634">
    <property type="term" value="C:nucleus"/>
    <property type="evidence" value="ECO:0007669"/>
    <property type="project" value="UniProtKB-SubCell"/>
</dbReference>
<evidence type="ECO:0000256" key="1">
    <source>
        <dbReference type="ARBA" id="ARBA00004123"/>
    </source>
</evidence>
<comment type="subcellular location">
    <subcellularLocation>
        <location evidence="2">Chromosome</location>
        <location evidence="2">Centromere</location>
        <location evidence="2">Kinetochore</location>
    </subcellularLocation>
    <subcellularLocation>
        <location evidence="1">Nucleus</location>
    </subcellularLocation>
</comment>
<comment type="caution">
    <text evidence="11">The sequence shown here is derived from an EMBL/GenBank/DDBJ whole genome shotgun (WGS) entry which is preliminary data.</text>
</comment>
<evidence type="ECO:0000256" key="8">
    <source>
        <dbReference type="ARBA" id="ARBA00023306"/>
    </source>
</evidence>
<evidence type="ECO:0000256" key="9">
    <source>
        <dbReference type="ARBA" id="ARBA00023328"/>
    </source>
</evidence>
<dbReference type="OrthoDB" id="18453at2759"/>